<sequence>MPALKLKATGRKATGTDFGVTFAGQIERSVAKHAQQHPDEQNPMEIDLNGKELGDDGLREVLNAIMNTYEKHSNFRLEELHLSNNGLTTGILPFLSKVIESSSFDLRALDLSGNAIRVLTDEHARNWELFLDSFRKCRVMRRLDLSGNNFSESISMEVLCRVYFSHLPIDPNELEGNAPTEDDMAASRELYGSKWVEKTNFLTPKQPEKSFIDFSVADFAEDSLSNALVLKRREGLRSIPYIVLRNVGMDDAGVLWLSKILEQHYWPQYLMTALKEGSNAAKTMKEDHSTGDFGIIYGDNPKITATGEKALRLAEKARVELAGISEMAGGEQDEFQDAVDFSIRACRNQMEHLQKKLQRTTIEAVGVRRVQLWSAALNLMNLTRAIAPPTTSHQRRATPVAPTPVLTPDEPAPWVFSTTQFPALTAFPRRPLSTSTTAPPPSGKGLAPRPTPTKSNKSLPASKDPATPAPTSLLTQGLRNLGTVSKVVYTPPVDQMVRKSAAWPMGLHEHLWIRALVEVGMAGGVLSRRQVESVVRN</sequence>
<comment type="caution">
    <text evidence="2">The sequence shown here is derived from an EMBL/GenBank/DDBJ whole genome shotgun (WGS) entry which is preliminary data.</text>
</comment>
<evidence type="ECO:0000256" key="1">
    <source>
        <dbReference type="SAM" id="MobiDB-lite"/>
    </source>
</evidence>
<feature type="region of interest" description="Disordered" evidence="1">
    <location>
        <begin position="390"/>
        <end position="412"/>
    </location>
</feature>
<accession>A0A8H3VJ07</accession>
<organism evidence="2 3">
    <name type="scientific">Venturia inaequalis</name>
    <name type="common">Apple scab fungus</name>
    <dbReference type="NCBI Taxonomy" id="5025"/>
    <lineage>
        <taxon>Eukaryota</taxon>
        <taxon>Fungi</taxon>
        <taxon>Dikarya</taxon>
        <taxon>Ascomycota</taxon>
        <taxon>Pezizomycotina</taxon>
        <taxon>Dothideomycetes</taxon>
        <taxon>Pleosporomycetidae</taxon>
        <taxon>Venturiales</taxon>
        <taxon>Venturiaceae</taxon>
        <taxon>Venturia</taxon>
    </lineage>
</organism>
<protein>
    <submittedName>
        <fullName evidence="2">Uncharacterized protein</fullName>
    </submittedName>
</protein>
<keyword evidence="3" id="KW-1185">Reference proteome</keyword>
<dbReference type="EMBL" id="WNWR01000157">
    <property type="protein sequence ID" value="KAE9990029.1"/>
    <property type="molecule type" value="Genomic_DNA"/>
</dbReference>
<gene>
    <name evidence="2" type="ORF">EG327_001958</name>
</gene>
<feature type="compositionally biased region" description="Low complexity" evidence="1">
    <location>
        <begin position="397"/>
        <end position="408"/>
    </location>
</feature>
<feature type="region of interest" description="Disordered" evidence="1">
    <location>
        <begin position="426"/>
        <end position="477"/>
    </location>
</feature>
<name>A0A8H3VJ07_VENIN</name>
<dbReference type="InterPro" id="IPR001611">
    <property type="entry name" value="Leu-rich_rpt"/>
</dbReference>
<evidence type="ECO:0000313" key="3">
    <source>
        <dbReference type="Proteomes" id="UP000490939"/>
    </source>
</evidence>
<reference evidence="2 3" key="1">
    <citation type="submission" date="2019-07" db="EMBL/GenBank/DDBJ databases">
        <title>Venturia inaequalis Genome Resource.</title>
        <authorList>
            <person name="Lichtner F.J."/>
        </authorList>
    </citation>
    <scope>NUCLEOTIDE SEQUENCE [LARGE SCALE GENOMIC DNA]</scope>
    <source>
        <strain evidence="2 3">DMI_063113</strain>
    </source>
</reference>
<dbReference type="Pfam" id="PF00560">
    <property type="entry name" value="LRR_1"/>
    <property type="match status" value="1"/>
</dbReference>
<dbReference type="SUPFAM" id="SSF52047">
    <property type="entry name" value="RNI-like"/>
    <property type="match status" value="1"/>
</dbReference>
<dbReference type="AlphaFoldDB" id="A0A8H3VJ07"/>
<evidence type="ECO:0000313" key="2">
    <source>
        <dbReference type="EMBL" id="KAE9990029.1"/>
    </source>
</evidence>
<dbReference type="Gene3D" id="3.80.10.10">
    <property type="entry name" value="Ribonuclease Inhibitor"/>
    <property type="match status" value="1"/>
</dbReference>
<proteinExistence type="predicted"/>
<dbReference type="InterPro" id="IPR032675">
    <property type="entry name" value="LRR_dom_sf"/>
</dbReference>
<dbReference type="Proteomes" id="UP000490939">
    <property type="component" value="Unassembled WGS sequence"/>
</dbReference>